<feature type="transmembrane region" description="Helical" evidence="2">
    <location>
        <begin position="295"/>
        <end position="316"/>
    </location>
</feature>
<protein>
    <submittedName>
        <fullName evidence="4">TRAP transporter, 4TM/12TM fusion protein</fullName>
    </submittedName>
</protein>
<dbReference type="Proteomes" id="UP000010878">
    <property type="component" value="Chromosome"/>
</dbReference>
<evidence type="ECO:0000313" key="5">
    <source>
        <dbReference type="Proteomes" id="UP000010878"/>
    </source>
</evidence>
<dbReference type="NCBIfam" id="TIGR02123">
    <property type="entry name" value="TRAP_fused"/>
    <property type="match status" value="1"/>
</dbReference>
<evidence type="ECO:0000256" key="1">
    <source>
        <dbReference type="SAM" id="MobiDB-lite"/>
    </source>
</evidence>
<feature type="transmembrane region" description="Helical" evidence="2">
    <location>
        <begin position="478"/>
        <end position="497"/>
    </location>
</feature>
<keyword evidence="2" id="KW-0812">Transmembrane</keyword>
<dbReference type="PANTHER" id="PTHR43849">
    <property type="entry name" value="BLL3936 PROTEIN"/>
    <property type="match status" value="1"/>
</dbReference>
<dbReference type="Pfam" id="PF06808">
    <property type="entry name" value="DctM"/>
    <property type="match status" value="2"/>
</dbReference>
<keyword evidence="2" id="KW-0472">Membrane</keyword>
<dbReference type="GeneID" id="14404346"/>
<feature type="transmembrane region" description="Helical" evidence="2">
    <location>
        <begin position="32"/>
        <end position="53"/>
    </location>
</feature>
<feature type="transmembrane region" description="Helical" evidence="2">
    <location>
        <begin position="232"/>
        <end position="249"/>
    </location>
</feature>
<dbReference type="EMBL" id="CP003929">
    <property type="protein sequence ID" value="AGB35929.1"/>
    <property type="molecule type" value="Genomic_DNA"/>
</dbReference>
<keyword evidence="2" id="KW-1133">Transmembrane helix</keyword>
<feature type="transmembrane region" description="Helical" evidence="2">
    <location>
        <begin position="721"/>
        <end position="738"/>
    </location>
</feature>
<evidence type="ECO:0000259" key="3">
    <source>
        <dbReference type="Pfam" id="PF06808"/>
    </source>
</evidence>
<feature type="transmembrane region" description="Helical" evidence="2">
    <location>
        <begin position="745"/>
        <end position="771"/>
    </location>
</feature>
<feature type="transmembrane region" description="Helical" evidence="2">
    <location>
        <begin position="409"/>
        <end position="430"/>
    </location>
</feature>
<evidence type="ECO:0000256" key="2">
    <source>
        <dbReference type="SAM" id="Phobius"/>
    </source>
</evidence>
<dbReference type="AlphaFoldDB" id="L0JUZ5"/>
<feature type="transmembrane region" description="Helical" evidence="2">
    <location>
        <begin position="624"/>
        <end position="642"/>
    </location>
</feature>
<feature type="domain" description="TRAP C4-dicarboxylate transport system permease DctM subunit" evidence="3">
    <location>
        <begin position="219"/>
        <end position="570"/>
    </location>
</feature>
<proteinExistence type="predicted"/>
<feature type="transmembrane region" description="Helical" evidence="2">
    <location>
        <begin position="451"/>
        <end position="472"/>
    </location>
</feature>
<keyword evidence="5" id="KW-1185">Reference proteome</keyword>
<feature type="transmembrane region" description="Helical" evidence="2">
    <location>
        <begin position="73"/>
        <end position="94"/>
    </location>
</feature>
<feature type="compositionally biased region" description="Acidic residues" evidence="1">
    <location>
        <begin position="10"/>
        <end position="21"/>
    </location>
</feature>
<name>L0JUZ5_9EURY</name>
<organism evidence="4 5">
    <name type="scientific">Natronococcus occultus SP4</name>
    <dbReference type="NCBI Taxonomy" id="694430"/>
    <lineage>
        <taxon>Archaea</taxon>
        <taxon>Methanobacteriati</taxon>
        <taxon>Methanobacteriota</taxon>
        <taxon>Stenosarchaea group</taxon>
        <taxon>Halobacteria</taxon>
        <taxon>Halobacteriales</taxon>
        <taxon>Natrialbaceae</taxon>
        <taxon>Natronococcus</taxon>
    </lineage>
</organism>
<reference evidence="4 5" key="1">
    <citation type="submission" date="2012-11" db="EMBL/GenBank/DDBJ databases">
        <title>FINISHED of Natronococcus occultus SP4, DSM 3396.</title>
        <authorList>
            <consortium name="DOE Joint Genome Institute"/>
            <person name="Eisen J."/>
            <person name="Huntemann M."/>
            <person name="Wei C.-L."/>
            <person name="Han J."/>
            <person name="Detter J.C."/>
            <person name="Han C."/>
            <person name="Tapia R."/>
            <person name="Chen A."/>
            <person name="Kyrpides N."/>
            <person name="Mavromatis K."/>
            <person name="Markowitz V."/>
            <person name="Szeto E."/>
            <person name="Ivanova N."/>
            <person name="Mikhailova N."/>
            <person name="Ovchinnikova G."/>
            <person name="Pagani I."/>
            <person name="Pati A."/>
            <person name="Goodwin L."/>
            <person name="Nordberg H.P."/>
            <person name="Cantor M.N."/>
            <person name="Hua S.X."/>
            <person name="Woyke T."/>
            <person name="Eisen J."/>
            <person name="Klenk H.-P."/>
            <person name="Klenk H.-P."/>
        </authorList>
    </citation>
    <scope>NUCLEOTIDE SEQUENCE [LARGE SCALE GENOMIC DNA]</scope>
    <source>
        <strain evidence="4 5">SP4</strain>
    </source>
</reference>
<evidence type="ECO:0000313" key="4">
    <source>
        <dbReference type="EMBL" id="AGB35929.1"/>
    </source>
</evidence>
<dbReference type="RefSeq" id="WP_015319387.1">
    <property type="nucleotide sequence ID" value="NC_019974.1"/>
</dbReference>
<feature type="transmembrane region" description="Helical" evidence="2">
    <location>
        <begin position="203"/>
        <end position="225"/>
    </location>
</feature>
<dbReference type="InterPro" id="IPR011853">
    <property type="entry name" value="TRAP_DctM-Dct_fused"/>
</dbReference>
<accession>L0JUZ5</accession>
<feature type="transmembrane region" description="Helical" evidence="2">
    <location>
        <begin position="687"/>
        <end position="715"/>
    </location>
</feature>
<dbReference type="KEGG" id="nou:Natoc_0047"/>
<feature type="transmembrane region" description="Helical" evidence="2">
    <location>
        <begin position="504"/>
        <end position="523"/>
    </location>
</feature>
<feature type="transmembrane region" description="Helical" evidence="2">
    <location>
        <begin position="662"/>
        <end position="680"/>
    </location>
</feature>
<sequence>MSVDRGDEAGLSDEEQQELMEEVQRRRSHRGLAVVVVALIAIAFSTFQIWIAARGYAFGAELPVIGEVQLAALQQLQVNAIHVAFGLVLAFLLFPTSRGEGFLARQLGRIEPAVRSRFGDDHPLTRGTANAAGATRWAFLDPDMDRVAPADVVLAVLAMMPAYYTATNYDEIQQIAVHRFEDTQSLGEVFAPLAPIEAGLTAIGIPMADVSAAFVLSVLGMLLVLEATRRALGLLLTSLVALFIVYARWGYHIPGDSAIGALSIQPDTWANIMYNLWYTVEAGVHSQPVSVSVRFIYIFILFGAFLEMSGAGRWFIDMAYSATGTRKGGPAKASVVSSGFMGMLSGSSIANTVTTGAFTIPLMKRSGYSPEFSGAVESSSSSGGQMLPPVMGAAAFLIVEFTGTPYADVIIAATLPALAFFFGMWVMVHFEAVRGGIGGLPRSELPDVRSALRSGWFYFIPLVLLLYFLVIARYSINRAGWLTIVAVVALLAIVAAYDERTRVPLLATLAAAYLAQAGSYVVFGGGLLDTVQALAGLEPAGEPLAITDAAVAAIGDFGVIAILVSAVFILLRPRADAPLLDFDPEVDAAAERSAKTFNRPSLAGNRGYRFGAFVLKSMDSGARTATTVVVAVAAAGVVPGVISVSGLGPNLAALISEVSGDSMLILLTLTGVAAIIFGMGMPTTAMYIILVAMLEAPLVEAGVIVLAAHLFVLYWGLMADVTPPVAVAAFAGAGVAKAEEMKTAAIAFLLSLNKVLVPFAFVFSPGILLLRDGEIMGWGDLTDLGYVVPDVVIPVVGMFLGVYALGVTIIGYQYTEVTQVNRALYSIASILLMVPEIPLLLVEGILTLAGVPSALTIFEITASLRGIGLAMLVGLSYRNRSRADLEDADADTATSAPAAGDA</sequence>
<dbReference type="PANTHER" id="PTHR43849:SF2">
    <property type="entry name" value="BLL3936 PROTEIN"/>
    <property type="match status" value="1"/>
</dbReference>
<dbReference type="InterPro" id="IPR010656">
    <property type="entry name" value="DctM"/>
</dbReference>
<dbReference type="HOGENOM" id="CLU_007041_0_0_2"/>
<feature type="transmembrane region" description="Helical" evidence="2">
    <location>
        <begin position="543"/>
        <end position="571"/>
    </location>
</feature>
<gene>
    <name evidence="4" type="ORF">Natoc_0047</name>
</gene>
<dbReference type="STRING" id="694430.Natoc_0047"/>
<dbReference type="eggNOG" id="arCOG01906">
    <property type="taxonomic scope" value="Archaea"/>
</dbReference>
<feature type="region of interest" description="Disordered" evidence="1">
    <location>
        <begin position="1"/>
        <end position="22"/>
    </location>
</feature>
<feature type="transmembrane region" description="Helical" evidence="2">
    <location>
        <begin position="147"/>
        <end position="164"/>
    </location>
</feature>
<dbReference type="OrthoDB" id="371890at2157"/>
<feature type="transmembrane region" description="Helical" evidence="2">
    <location>
        <begin position="791"/>
        <end position="812"/>
    </location>
</feature>
<feature type="transmembrane region" description="Helical" evidence="2">
    <location>
        <begin position="854"/>
        <end position="875"/>
    </location>
</feature>
<feature type="transmembrane region" description="Helical" evidence="2">
    <location>
        <begin position="824"/>
        <end position="842"/>
    </location>
</feature>
<feature type="domain" description="TRAP C4-dicarboxylate transport system permease DctM subunit" evidence="3">
    <location>
        <begin position="614"/>
        <end position="769"/>
    </location>
</feature>